<dbReference type="SUPFAM" id="SSF53098">
    <property type="entry name" value="Ribonuclease H-like"/>
    <property type="match status" value="1"/>
</dbReference>
<dbReference type="Gene3D" id="3.30.420.10">
    <property type="entry name" value="Ribonuclease H-like superfamily/Ribonuclease H"/>
    <property type="match status" value="1"/>
</dbReference>
<organism evidence="2 3">
    <name type="scientific">Rubrivivax gelatinosus</name>
    <name type="common">Rhodocyclus gelatinosus</name>
    <name type="synonym">Rhodopseudomonas gelatinosa</name>
    <dbReference type="NCBI Taxonomy" id="28068"/>
    <lineage>
        <taxon>Bacteria</taxon>
        <taxon>Pseudomonadati</taxon>
        <taxon>Pseudomonadota</taxon>
        <taxon>Betaproteobacteria</taxon>
        <taxon>Burkholderiales</taxon>
        <taxon>Sphaerotilaceae</taxon>
        <taxon>Rubrivivax</taxon>
    </lineage>
</organism>
<protein>
    <submittedName>
        <fullName evidence="2">Transposase InsO family protein</fullName>
    </submittedName>
</protein>
<name>A0A4R2LYA7_RUBGE</name>
<evidence type="ECO:0000259" key="1">
    <source>
        <dbReference type="PROSITE" id="PS50994"/>
    </source>
</evidence>
<dbReference type="PANTHER" id="PTHR46889:SF4">
    <property type="entry name" value="TRANSPOSASE INSO FOR INSERTION SEQUENCE ELEMENT IS911B-RELATED"/>
    <property type="match status" value="1"/>
</dbReference>
<feature type="domain" description="Integrase catalytic" evidence="1">
    <location>
        <begin position="104"/>
        <end position="266"/>
    </location>
</feature>
<dbReference type="PROSITE" id="PS50994">
    <property type="entry name" value="INTEGRASE"/>
    <property type="match status" value="1"/>
</dbReference>
<dbReference type="Pfam" id="PF00665">
    <property type="entry name" value="rve"/>
    <property type="match status" value="1"/>
</dbReference>
<proteinExistence type="predicted"/>
<feature type="non-terminal residue" evidence="2">
    <location>
        <position position="268"/>
    </location>
</feature>
<dbReference type="InterPro" id="IPR012337">
    <property type="entry name" value="RNaseH-like_sf"/>
</dbReference>
<dbReference type="EMBL" id="SLXD01000034">
    <property type="protein sequence ID" value="TCO96646.1"/>
    <property type="molecule type" value="Genomic_DNA"/>
</dbReference>
<evidence type="ECO:0000313" key="2">
    <source>
        <dbReference type="EMBL" id="TCO96646.1"/>
    </source>
</evidence>
<dbReference type="InterPro" id="IPR001584">
    <property type="entry name" value="Integrase_cat-core"/>
</dbReference>
<dbReference type="GO" id="GO:0003676">
    <property type="term" value="F:nucleic acid binding"/>
    <property type="evidence" value="ECO:0007669"/>
    <property type="project" value="InterPro"/>
</dbReference>
<dbReference type="PANTHER" id="PTHR46889">
    <property type="entry name" value="TRANSPOSASE INSF FOR INSERTION SEQUENCE IS3B-RELATED"/>
    <property type="match status" value="1"/>
</dbReference>
<dbReference type="Pfam" id="PF13276">
    <property type="entry name" value="HTH_21"/>
    <property type="match status" value="1"/>
</dbReference>
<dbReference type="AlphaFoldDB" id="A0A4R2LYA7"/>
<dbReference type="Proteomes" id="UP000295106">
    <property type="component" value="Unassembled WGS sequence"/>
</dbReference>
<comment type="caution">
    <text evidence="2">The sequence shown here is derived from an EMBL/GenBank/DDBJ whole genome shotgun (WGS) entry which is preliminary data.</text>
</comment>
<sequence length="268" mass="31152">MCAHLRVSRSGYYAWTRREPSKRAVKEAELIDHVRRIHAASRGYYGSPRIRHALRHEGLTVARSTVARVMRRAQLQGRSARLYRRSRVGQRAFFTSIANRQRGVKLERLNQIWVGDVTYLRLNGHWRYLAVVMDKHSRRIIGWSLGSQRDAALTLEAFNHAWRGRKPESGLIFHSDRGIEYAAHQYRQKLQQHGVVQSMNRPGKMNDNAHMESFFHSMKSEHLYGQKPADEVALRNSLLSYIQFYNQQRLHSSIGYLSPAGFERSLVS</sequence>
<dbReference type="Pfam" id="PF13333">
    <property type="entry name" value="rve_2"/>
    <property type="match status" value="1"/>
</dbReference>
<reference evidence="2 3" key="1">
    <citation type="submission" date="2019-03" db="EMBL/GenBank/DDBJ databases">
        <title>Genomic Encyclopedia of Type Strains, Phase IV (KMG-IV): sequencing the most valuable type-strain genomes for metagenomic binning, comparative biology and taxonomic classification.</title>
        <authorList>
            <person name="Goeker M."/>
        </authorList>
    </citation>
    <scope>NUCLEOTIDE SEQUENCE [LARGE SCALE GENOMIC DNA]</scope>
    <source>
        <strain evidence="2 3">DSM 1709</strain>
    </source>
</reference>
<dbReference type="InterPro" id="IPR025948">
    <property type="entry name" value="HTH-like_dom"/>
</dbReference>
<dbReference type="InterPro" id="IPR036397">
    <property type="entry name" value="RNaseH_sf"/>
</dbReference>
<dbReference type="GO" id="GO:0015074">
    <property type="term" value="P:DNA integration"/>
    <property type="evidence" value="ECO:0007669"/>
    <property type="project" value="InterPro"/>
</dbReference>
<dbReference type="InterPro" id="IPR048020">
    <property type="entry name" value="Transpos_IS3"/>
</dbReference>
<dbReference type="NCBIfam" id="NF033516">
    <property type="entry name" value="transpos_IS3"/>
    <property type="match status" value="1"/>
</dbReference>
<dbReference type="InterPro" id="IPR050900">
    <property type="entry name" value="Transposase_IS3/IS150/IS904"/>
</dbReference>
<dbReference type="OrthoDB" id="5365969at2"/>
<accession>A0A4R2LYA7</accession>
<gene>
    <name evidence="2" type="ORF">EV684_1341</name>
</gene>
<evidence type="ECO:0000313" key="3">
    <source>
        <dbReference type="Proteomes" id="UP000295106"/>
    </source>
</evidence>